<protein>
    <submittedName>
        <fullName evidence="4">Prolyl aminopeptidase</fullName>
    </submittedName>
</protein>
<gene>
    <name evidence="4" type="ORF">BE15_16080</name>
</gene>
<keyword evidence="2" id="KW-0378">Hydrolase</keyword>
<dbReference type="GO" id="GO:0006508">
    <property type="term" value="P:proteolysis"/>
    <property type="evidence" value="ECO:0007669"/>
    <property type="project" value="InterPro"/>
</dbReference>
<dbReference type="InterPro" id="IPR000073">
    <property type="entry name" value="AB_hydrolase_1"/>
</dbReference>
<keyword evidence="4" id="KW-0031">Aminopeptidase</keyword>
<dbReference type="Gene3D" id="3.40.50.1820">
    <property type="entry name" value="alpha/beta hydrolase"/>
    <property type="match status" value="1"/>
</dbReference>
<dbReference type="AlphaFoldDB" id="A0A150QR23"/>
<dbReference type="OrthoDB" id="9793083at2"/>
<dbReference type="InterPro" id="IPR029058">
    <property type="entry name" value="AB_hydrolase_fold"/>
</dbReference>
<dbReference type="PANTHER" id="PTHR43798">
    <property type="entry name" value="MONOACYLGLYCEROL LIPASE"/>
    <property type="match status" value="1"/>
</dbReference>
<evidence type="ECO:0000313" key="4">
    <source>
        <dbReference type="EMBL" id="KYF70409.1"/>
    </source>
</evidence>
<proteinExistence type="inferred from homology"/>
<dbReference type="GO" id="GO:0004177">
    <property type="term" value="F:aminopeptidase activity"/>
    <property type="evidence" value="ECO:0007669"/>
    <property type="project" value="UniProtKB-KW"/>
</dbReference>
<dbReference type="Pfam" id="PF00561">
    <property type="entry name" value="Abhydrolase_1"/>
    <property type="match status" value="1"/>
</dbReference>
<dbReference type="PANTHER" id="PTHR43798:SF33">
    <property type="entry name" value="HYDROLASE, PUTATIVE (AFU_ORTHOLOGUE AFUA_2G14860)-RELATED"/>
    <property type="match status" value="1"/>
</dbReference>
<evidence type="ECO:0000259" key="3">
    <source>
        <dbReference type="Pfam" id="PF00561"/>
    </source>
</evidence>
<reference evidence="4 5" key="1">
    <citation type="submission" date="2014-02" db="EMBL/GenBank/DDBJ databases">
        <title>The small core and large imbalanced accessory genome model reveals a collaborative survival strategy of Sorangium cellulosum strains in nature.</title>
        <authorList>
            <person name="Han K."/>
            <person name="Peng R."/>
            <person name="Blom J."/>
            <person name="Li Y.-Z."/>
        </authorList>
    </citation>
    <scope>NUCLEOTIDE SEQUENCE [LARGE SCALE GENOMIC DNA]</scope>
    <source>
        <strain evidence="4 5">So0008-312</strain>
    </source>
</reference>
<dbReference type="PRINTS" id="PR00111">
    <property type="entry name" value="ABHYDROLASE"/>
</dbReference>
<comment type="similarity">
    <text evidence="1">Belongs to the peptidase S33 family.</text>
</comment>
<dbReference type="PRINTS" id="PR00793">
    <property type="entry name" value="PROAMNOPTASE"/>
</dbReference>
<evidence type="ECO:0000256" key="1">
    <source>
        <dbReference type="ARBA" id="ARBA00010088"/>
    </source>
</evidence>
<feature type="domain" description="AB hydrolase-1" evidence="3">
    <location>
        <begin position="30"/>
        <end position="266"/>
    </location>
</feature>
<organism evidence="4 5">
    <name type="scientific">Sorangium cellulosum</name>
    <name type="common">Polyangium cellulosum</name>
    <dbReference type="NCBI Taxonomy" id="56"/>
    <lineage>
        <taxon>Bacteria</taxon>
        <taxon>Pseudomonadati</taxon>
        <taxon>Myxococcota</taxon>
        <taxon>Polyangia</taxon>
        <taxon>Polyangiales</taxon>
        <taxon>Polyangiaceae</taxon>
        <taxon>Sorangium</taxon>
    </lineage>
</organism>
<comment type="caution">
    <text evidence="4">The sequence shown here is derived from an EMBL/GenBank/DDBJ whole genome shotgun (WGS) entry which is preliminary data.</text>
</comment>
<dbReference type="InterPro" id="IPR002410">
    <property type="entry name" value="Peptidase_S33"/>
</dbReference>
<dbReference type="Proteomes" id="UP000075260">
    <property type="component" value="Unassembled WGS sequence"/>
</dbReference>
<evidence type="ECO:0000256" key="2">
    <source>
        <dbReference type="ARBA" id="ARBA00022801"/>
    </source>
</evidence>
<accession>A0A150QR23</accession>
<sequence length="286" mass="32012">MRAKLRDTEIYFDIDGMGLVPDGPEMREKPVMFVVHGGPGADHSSHKAGMTPLADRAQLVYFDHRGQGRSARGPKDTYTLENNVEDMEALRLHLGLDRIVVMGTSYGGMVAMAYALRYQQHISHLILVATAASHRLIDRAKQIVAERGTERQRAACERLWAGALESDAQFAELLEILGPLYSTTFDPQKAAESSARTLYNVDAWNVALERFMRTFDFTPRLPEIEVPTLVIAGRHDWICPPDLSEEIARLIPGADLRIFERSSHAVRADEPRALLDAIAGFLVYKR</sequence>
<name>A0A150QR23_SORCE</name>
<evidence type="ECO:0000313" key="5">
    <source>
        <dbReference type="Proteomes" id="UP000075260"/>
    </source>
</evidence>
<dbReference type="InterPro" id="IPR050266">
    <property type="entry name" value="AB_hydrolase_sf"/>
</dbReference>
<keyword evidence="4" id="KW-0645">Protease</keyword>
<dbReference type="SUPFAM" id="SSF53474">
    <property type="entry name" value="alpha/beta-Hydrolases"/>
    <property type="match status" value="1"/>
</dbReference>
<dbReference type="EMBL" id="JEMA01000400">
    <property type="protein sequence ID" value="KYF70409.1"/>
    <property type="molecule type" value="Genomic_DNA"/>
</dbReference>
<dbReference type="RefSeq" id="WP_061607635.1">
    <property type="nucleotide sequence ID" value="NZ_JEMA01000400.1"/>
</dbReference>
<dbReference type="GO" id="GO:0016020">
    <property type="term" value="C:membrane"/>
    <property type="evidence" value="ECO:0007669"/>
    <property type="project" value="TreeGrafter"/>
</dbReference>